<accession>A0ABU1UWN7</accession>
<evidence type="ECO:0000256" key="1">
    <source>
        <dbReference type="ARBA" id="ARBA00022490"/>
    </source>
</evidence>
<keyword evidence="3 9" id="KW-0547">Nucleotide-binding</keyword>
<dbReference type="InterPro" id="IPR032781">
    <property type="entry name" value="ABC_tran_Xtn"/>
</dbReference>
<gene>
    <name evidence="9" type="primary">uup</name>
    <name evidence="11" type="ORF">J2X05_001581</name>
</gene>
<keyword evidence="2 9" id="KW-0677">Repeat</keyword>
<evidence type="ECO:0000256" key="4">
    <source>
        <dbReference type="ARBA" id="ARBA00022763"/>
    </source>
</evidence>
<keyword evidence="4 9" id="KW-0227">DNA damage</keyword>
<comment type="subcellular location">
    <subcellularLocation>
        <location evidence="9">Cytoplasm</location>
    </subcellularLocation>
    <text evidence="9">Associates with ribosomes.</text>
</comment>
<organism evidence="11 12">
    <name type="scientific">Cellvibrio fibrivorans</name>
    <dbReference type="NCBI Taxonomy" id="126350"/>
    <lineage>
        <taxon>Bacteria</taxon>
        <taxon>Pseudomonadati</taxon>
        <taxon>Pseudomonadota</taxon>
        <taxon>Gammaproteobacteria</taxon>
        <taxon>Cellvibrionales</taxon>
        <taxon>Cellvibrionaceae</taxon>
        <taxon>Cellvibrio</taxon>
    </lineage>
</organism>
<feature type="domain" description="ABC transporter" evidence="10">
    <location>
        <begin position="1"/>
        <end position="251"/>
    </location>
</feature>
<keyword evidence="7 9" id="KW-0238">DNA-binding</keyword>
<keyword evidence="9" id="KW-0175">Coiled coil</keyword>
<dbReference type="InterPro" id="IPR003593">
    <property type="entry name" value="AAA+_ATPase"/>
</dbReference>
<dbReference type="Gene3D" id="3.40.50.300">
    <property type="entry name" value="P-loop containing nucleotide triphosphate hydrolases"/>
    <property type="match status" value="2"/>
</dbReference>
<dbReference type="SUPFAM" id="SSF52540">
    <property type="entry name" value="P-loop containing nucleoside triphosphate hydrolases"/>
    <property type="match status" value="2"/>
</dbReference>
<dbReference type="InterPro" id="IPR027417">
    <property type="entry name" value="P-loop_NTPase"/>
</dbReference>
<dbReference type="InterPro" id="IPR017871">
    <property type="entry name" value="ABC_transporter-like_CS"/>
</dbReference>
<dbReference type="PANTHER" id="PTHR42855">
    <property type="entry name" value="ABC TRANSPORTER ATP-BINDING SUBUNIT"/>
    <property type="match status" value="1"/>
</dbReference>
<feature type="binding site" evidence="9">
    <location>
        <begin position="350"/>
        <end position="357"/>
    </location>
    <ligand>
        <name>ATP</name>
        <dbReference type="ChEBI" id="CHEBI:30616"/>
        <label>2</label>
    </ligand>
</feature>
<keyword evidence="6 9" id="KW-0067">ATP-binding</keyword>
<dbReference type="Gene3D" id="1.10.287.380">
    <property type="entry name" value="Valyl-tRNA synthetase, C-terminal domain"/>
    <property type="match status" value="1"/>
</dbReference>
<protein>
    <recommendedName>
        <fullName evidence="9">ATP-binding protein Uup</fullName>
        <ecNumber evidence="9">3.6.1.-</ecNumber>
    </recommendedName>
</protein>
<comment type="catalytic activity">
    <reaction evidence="9">
        <text>ATP + H2O = ADP + phosphate + H(+)</text>
        <dbReference type="Rhea" id="RHEA:13065"/>
        <dbReference type="ChEBI" id="CHEBI:15377"/>
        <dbReference type="ChEBI" id="CHEBI:15378"/>
        <dbReference type="ChEBI" id="CHEBI:30616"/>
        <dbReference type="ChEBI" id="CHEBI:43474"/>
        <dbReference type="ChEBI" id="CHEBI:456216"/>
    </reaction>
</comment>
<feature type="domain" description="ABC transporter" evidence="10">
    <location>
        <begin position="318"/>
        <end position="536"/>
    </location>
</feature>
<evidence type="ECO:0000256" key="5">
    <source>
        <dbReference type="ARBA" id="ARBA00022801"/>
    </source>
</evidence>
<dbReference type="PROSITE" id="PS50893">
    <property type="entry name" value="ABC_TRANSPORTER_2"/>
    <property type="match status" value="2"/>
</dbReference>
<dbReference type="PANTHER" id="PTHR42855:SF1">
    <property type="entry name" value="ABC TRANSPORTER DOMAIN-CONTAINING PROTEIN"/>
    <property type="match status" value="1"/>
</dbReference>
<dbReference type="InterPro" id="IPR043686">
    <property type="entry name" value="Uup"/>
</dbReference>
<dbReference type="Pfam" id="PF00005">
    <property type="entry name" value="ABC_tran"/>
    <property type="match status" value="2"/>
</dbReference>
<evidence type="ECO:0000256" key="3">
    <source>
        <dbReference type="ARBA" id="ARBA00022741"/>
    </source>
</evidence>
<evidence type="ECO:0000256" key="8">
    <source>
        <dbReference type="ARBA" id="ARBA00023204"/>
    </source>
</evidence>
<keyword evidence="12" id="KW-1185">Reference proteome</keyword>
<dbReference type="InterPro" id="IPR032524">
    <property type="entry name" value="ABC_tran_C"/>
</dbReference>
<evidence type="ECO:0000256" key="6">
    <source>
        <dbReference type="ARBA" id="ARBA00022840"/>
    </source>
</evidence>
<feature type="binding site" evidence="9">
    <location>
        <begin position="36"/>
        <end position="43"/>
    </location>
    <ligand>
        <name>ATP</name>
        <dbReference type="ChEBI" id="CHEBI:30616"/>
        <label>1</label>
    </ligand>
</feature>
<evidence type="ECO:0000313" key="12">
    <source>
        <dbReference type="Proteomes" id="UP001253595"/>
    </source>
</evidence>
<evidence type="ECO:0000256" key="9">
    <source>
        <dbReference type="HAMAP-Rule" id="MF_00848"/>
    </source>
</evidence>
<evidence type="ECO:0000313" key="11">
    <source>
        <dbReference type="EMBL" id="MDR7089575.1"/>
    </source>
</evidence>
<dbReference type="SMART" id="SM00382">
    <property type="entry name" value="AAA"/>
    <property type="match status" value="2"/>
</dbReference>
<reference evidence="11 12" key="1">
    <citation type="submission" date="2023-07" db="EMBL/GenBank/DDBJ databases">
        <title>Sorghum-associated microbial communities from plants grown in Nebraska, USA.</title>
        <authorList>
            <person name="Schachtman D."/>
        </authorList>
    </citation>
    <scope>NUCLEOTIDE SEQUENCE [LARGE SCALE GENOMIC DNA]</scope>
    <source>
        <strain evidence="11 12">BE190</strain>
    </source>
</reference>
<dbReference type="CDD" id="cd03221">
    <property type="entry name" value="ABCF_EF-3"/>
    <property type="match status" value="2"/>
</dbReference>
<comment type="function">
    <text evidence="9">Probably plays a role in ribosome assembly or function. May be involved in resolution of branched DNA intermediates that result from template switching in postreplication gaps. Binds DNA and has ATPase activity.</text>
</comment>
<sequence>MSLIKIEKAGLSYGLQVLLDGVELSIERGQRLCLIGRNGTGKSSLLKVLDGEVDLDKGEVIRQTGIRIARLEQDLPEADDRLVFDAVAAGAKGVGELLAEYRLLSHAHDISDSQLARMADLQHQIEANDGWALQQKVDEIISRLDLPAERYMRELSGGWRRRVALARALVIEPDVLLLDEPTNHLDIAAIEWLEKQLLNYNGALVFITHDRSLLQALATHIAELDRGHLRYWEGDYNSFLVYREQALADEARHNELFDKRLAQEEVWIRQGIKARRTRNEGRVRALKALRETRSQRREVVGKANFTLASGGDSGKLVADLVDVSYSWGDKKIVNQFSTRIMRGDRIGLVGANGAGKSTLLKLILGELQPQSGSVKLGTNLEVAYFDQLRDQLDLNKNAVDNIAGGREFIDIDGKSKHIFSYLSDFLFSGERARTPLRALSGGERNRVLLAKLFSKSANLLVLDEPTNDLDVETLELLEDILTEYTGTLLLVSHDRAFLNNIVSSVIAFEGRGNVLEYVGGYDDWIRQGGKWTQADELPAAIANAPVAELKKAEVVETVSAKAPAKLKKLSYKFQKEFDELPQKIELIEKQLNELQSITTASDFYSQAAAVVEEKLQELAKVQQQLDDCFERWAELEDMQQE</sequence>
<dbReference type="Proteomes" id="UP001253595">
    <property type="component" value="Unassembled WGS sequence"/>
</dbReference>
<dbReference type="EC" id="3.6.1.-" evidence="9"/>
<dbReference type="InterPro" id="IPR051309">
    <property type="entry name" value="ABCF_ATPase"/>
</dbReference>
<keyword evidence="8 9" id="KW-0234">DNA repair</keyword>
<dbReference type="Pfam" id="PF16326">
    <property type="entry name" value="ABC_tran_CTD"/>
    <property type="match status" value="1"/>
</dbReference>
<evidence type="ECO:0000256" key="2">
    <source>
        <dbReference type="ARBA" id="ARBA00022737"/>
    </source>
</evidence>
<dbReference type="InterPro" id="IPR037118">
    <property type="entry name" value="Val-tRNA_synth_C_sf"/>
</dbReference>
<dbReference type="HAMAP" id="MF_00848">
    <property type="entry name" value="Uup"/>
    <property type="match status" value="1"/>
</dbReference>
<dbReference type="GO" id="GO:0005524">
    <property type="term" value="F:ATP binding"/>
    <property type="evidence" value="ECO:0007669"/>
    <property type="project" value="UniProtKB-KW"/>
</dbReference>
<feature type="coiled-coil region" evidence="9">
    <location>
        <begin position="604"/>
        <end position="631"/>
    </location>
</feature>
<dbReference type="RefSeq" id="WP_310070895.1">
    <property type="nucleotide sequence ID" value="NZ_JAVDVX010000002.1"/>
</dbReference>
<comment type="caution">
    <text evidence="11">The sequence shown here is derived from an EMBL/GenBank/DDBJ whole genome shotgun (WGS) entry which is preliminary data.</text>
</comment>
<dbReference type="InterPro" id="IPR003439">
    <property type="entry name" value="ABC_transporter-like_ATP-bd"/>
</dbReference>
<keyword evidence="5 9" id="KW-0378">Hydrolase</keyword>
<dbReference type="PROSITE" id="PS00211">
    <property type="entry name" value="ABC_TRANSPORTER_1"/>
    <property type="match status" value="2"/>
</dbReference>
<name>A0ABU1UWN7_9GAMM</name>
<comment type="similarity">
    <text evidence="9">Belongs to the ABC transporter superfamily. ABCF family. Uup subfamily.</text>
</comment>
<evidence type="ECO:0000259" key="10">
    <source>
        <dbReference type="PROSITE" id="PS50893"/>
    </source>
</evidence>
<evidence type="ECO:0000256" key="7">
    <source>
        <dbReference type="ARBA" id="ARBA00023125"/>
    </source>
</evidence>
<keyword evidence="1 9" id="KW-0963">Cytoplasm</keyword>
<dbReference type="EMBL" id="JAVDVX010000002">
    <property type="protein sequence ID" value="MDR7089575.1"/>
    <property type="molecule type" value="Genomic_DNA"/>
</dbReference>
<dbReference type="Pfam" id="PF12848">
    <property type="entry name" value="ABC_tran_Xtn"/>
    <property type="match status" value="1"/>
</dbReference>
<proteinExistence type="inferred from homology"/>